<evidence type="ECO:0000256" key="2">
    <source>
        <dbReference type="ARBA" id="ARBA00005043"/>
    </source>
</evidence>
<proteinExistence type="inferred from homology"/>
<feature type="domain" description="ELP1 N-terminal second beta-propeller" evidence="9">
    <location>
        <begin position="415"/>
        <end position="696"/>
    </location>
</feature>
<comment type="similarity">
    <text evidence="3">Belongs to the ELP1/IKA1 family.</text>
</comment>
<dbReference type="InterPro" id="IPR056166">
    <property type="entry name" value="TPR_ELP1"/>
</dbReference>
<feature type="domain" description="ELP1 first N-terminal beta-propeller" evidence="8">
    <location>
        <begin position="157"/>
        <end position="367"/>
    </location>
</feature>
<dbReference type="GO" id="GO:0000049">
    <property type="term" value="F:tRNA binding"/>
    <property type="evidence" value="ECO:0007669"/>
    <property type="project" value="TreeGrafter"/>
</dbReference>
<protein>
    <recommendedName>
        <fullName evidence="6">Elongator complex protein 1</fullName>
    </recommendedName>
</protein>
<feature type="compositionally biased region" description="Low complexity" evidence="7">
    <location>
        <begin position="1269"/>
        <end position="1284"/>
    </location>
</feature>
<keyword evidence="4" id="KW-0963">Cytoplasm</keyword>
<dbReference type="InterPro" id="IPR006849">
    <property type="entry name" value="Elp1"/>
</dbReference>
<dbReference type="PANTHER" id="PTHR12747:SF0">
    <property type="entry name" value="ELONGATOR COMPLEX PROTEIN 1"/>
    <property type="match status" value="1"/>
</dbReference>
<dbReference type="Pfam" id="PF23878">
    <property type="entry name" value="TPR_ELP1"/>
    <property type="match status" value="1"/>
</dbReference>
<comment type="pathway">
    <text evidence="2">tRNA modification; 5-methoxycarbonylmethyl-2-thiouridine-tRNA biosynthesis.</text>
</comment>
<dbReference type="PIRSF" id="PIRSF017233">
    <property type="entry name" value="IKAP"/>
    <property type="match status" value="1"/>
</dbReference>
<evidence type="ECO:0000313" key="14">
    <source>
        <dbReference type="Proteomes" id="UP001255856"/>
    </source>
</evidence>
<feature type="domain" description="ELP1 TPR" evidence="10">
    <location>
        <begin position="1065"/>
        <end position="1171"/>
    </location>
</feature>
<evidence type="ECO:0000256" key="5">
    <source>
        <dbReference type="ARBA" id="ARBA00022694"/>
    </source>
</evidence>
<evidence type="ECO:0000256" key="3">
    <source>
        <dbReference type="ARBA" id="ARBA00006086"/>
    </source>
</evidence>
<evidence type="ECO:0000259" key="11">
    <source>
        <dbReference type="Pfam" id="PF23925"/>
    </source>
</evidence>
<comment type="caution">
    <text evidence="13">The sequence shown here is derived from an EMBL/GenBank/DDBJ whole genome shotgun (WGS) entry which is preliminary data.</text>
</comment>
<organism evidence="13 14">
    <name type="scientific">Prototheca wickerhamii</name>
    <dbReference type="NCBI Taxonomy" id="3111"/>
    <lineage>
        <taxon>Eukaryota</taxon>
        <taxon>Viridiplantae</taxon>
        <taxon>Chlorophyta</taxon>
        <taxon>core chlorophytes</taxon>
        <taxon>Trebouxiophyceae</taxon>
        <taxon>Chlorellales</taxon>
        <taxon>Chlorellaceae</taxon>
        <taxon>Prototheca</taxon>
    </lineage>
</organism>
<feature type="compositionally biased region" description="Basic residues" evidence="7">
    <location>
        <begin position="1285"/>
        <end position="1303"/>
    </location>
</feature>
<gene>
    <name evidence="13" type="ORF">QBZ16_005133</name>
</gene>
<evidence type="ECO:0000256" key="1">
    <source>
        <dbReference type="ARBA" id="ARBA00004496"/>
    </source>
</evidence>
<dbReference type="Pfam" id="PF23797">
    <property type="entry name" value="Beta-prop_ELP1_2nd"/>
    <property type="match status" value="1"/>
</dbReference>
<name>A0AAD9MJQ4_PROWI</name>
<comment type="subcellular location">
    <subcellularLocation>
        <location evidence="1">Cytoplasm</location>
    </subcellularLocation>
</comment>
<accession>A0AAD9MJQ4</accession>
<dbReference type="Proteomes" id="UP001255856">
    <property type="component" value="Unassembled WGS sequence"/>
</dbReference>
<evidence type="ECO:0000259" key="12">
    <source>
        <dbReference type="Pfam" id="PF23936"/>
    </source>
</evidence>
<reference evidence="13" key="1">
    <citation type="submission" date="2021-01" db="EMBL/GenBank/DDBJ databases">
        <authorList>
            <person name="Eckstrom K.M.E."/>
        </authorList>
    </citation>
    <scope>NUCLEOTIDE SEQUENCE</scope>
    <source>
        <strain evidence="13">UVCC 0001</strain>
    </source>
</reference>
<evidence type="ECO:0000259" key="9">
    <source>
        <dbReference type="Pfam" id="PF23797"/>
    </source>
</evidence>
<feature type="region of interest" description="Disordered" evidence="7">
    <location>
        <begin position="819"/>
        <end position="841"/>
    </location>
</feature>
<feature type="domain" description="ELP1 alpha-solenoid" evidence="11">
    <location>
        <begin position="838"/>
        <end position="964"/>
    </location>
</feature>
<dbReference type="Pfam" id="PF04762">
    <property type="entry name" value="Beta-prop_ELP1_1st"/>
    <property type="match status" value="2"/>
</dbReference>
<feature type="domain" description="ELP1 three-helical bundle" evidence="12">
    <location>
        <begin position="1183"/>
        <end position="1366"/>
    </location>
</feature>
<evidence type="ECO:0000256" key="7">
    <source>
        <dbReference type="SAM" id="MobiDB-lite"/>
    </source>
</evidence>
<feature type="region of interest" description="Disordered" evidence="7">
    <location>
        <begin position="1269"/>
        <end position="1309"/>
    </location>
</feature>
<dbReference type="SUPFAM" id="SSF69322">
    <property type="entry name" value="Tricorn protease domain 2"/>
    <property type="match status" value="1"/>
</dbReference>
<dbReference type="InterPro" id="IPR056167">
    <property type="entry name" value="A-sol_ELP1"/>
</dbReference>
<evidence type="ECO:0000259" key="8">
    <source>
        <dbReference type="Pfam" id="PF04762"/>
    </source>
</evidence>
<feature type="domain" description="ELP1 alpha-solenoid" evidence="11">
    <location>
        <begin position="720"/>
        <end position="786"/>
    </location>
</feature>
<evidence type="ECO:0000313" key="13">
    <source>
        <dbReference type="EMBL" id="KAK2076905.1"/>
    </source>
</evidence>
<dbReference type="PANTHER" id="PTHR12747">
    <property type="entry name" value="ELONGATOR COMPLEX PROTEIN 1"/>
    <property type="match status" value="1"/>
</dbReference>
<sequence>MNNLQTLEFFRAGVQGQQVVHTCHDEDAGRLIILRADGTVDTLSLNDCQVETVTTGVLVEEPRACSAFLWAPELEAVLVCSRSPDVPSIQLLHLPADQRDAWVEEIGGVEGGVQAAAWSPDGQRLVLVTGRGQVLVMDEGWTPVSEQSLPGNAPVGSASVEWRADGACFAVASAPDVQASHSLTVWDGASGELACLGEALPGMTNLLSWQPNGRHLYAVQRVAAPGDNCATGDPNPDRAEAASALHTHVAAWKREARRREAAAAAARKERGDAACPHRVVLFERNGLQHGGFDVPDEREGCRVSGIAWSPDAEVLALVSEAAAGGATEHSSPKASSLSVSLQLWHRSNWHWYCKSERRWPACSVVDAVPYAQRPSHLHWDVRGLALYVLGPRGCYARWEGHWAPDRSVLGTVAQVDGRRLQLTPLRHSAEPPPAATAEAVLPAAALCCALHAAPAAPEGAAVCLCDGRVALAHAAEHDDWAAACRDGRGLPASVSAQPILSPEETVRLKRCCWLPGGRALALVLGASQAVGNDRVAVAVRSSGDDVFERLPGETLRLPGSVLAACDDILELHDGELVRLELAGDRLDIASALAQPGTSRLPVPCPTLCALPTGVFGLSRQGELWRAGAPSRDQALVAQSVTSVCTRPGSARRGGAWLLFTTRDEQLHCVRPDAASPKSAAPAPALRRRIEAGAVLVAAPPGVDRVVLALPRGNLEIVAPRALVLSSLATLLRRGDFRAAWSLAVEQRVDLNLLVDAHWPRFLSRADAFVRALDGDQAVADVLAALRPGSVLAPGGLYANVPGFVDEEADEMETVVAGEEDSVSASAPIGASNGALSSDEAAQSRSNIDDKVALVCAAVRGALGDASSSASPSAPRFLRTLLVSHARQGDLAAALALLKRAKEAQERGAGVAPDRARVSAEDGLRHLMLTTPPRELYAAALGTYELDLAYFVVSHSQLDPAEYLQELGAFAAIASEPLRRAAIDEHLRRHESALRHYLLAGTPKAEAAALDLAQRHKLLRTLLRLCDGEGEEGGRDTSAGAAAGETLALNGQEPGRASRLAALRTATLARHAESLAAQGRHEDAGLAFIAAGDPASALAAYRQGGCWQQALAVAPRAGVAGPEATRSLALELADELAEARRPAEAARLRVEFARDVDGAVALLAAGGEWREGLRLAEAHARPDLVRRVLAPAAAVRASEALADARENAERVAKYRERLRHLSARRRALAAALEDDDEAADEDAVLDDALSTISTAVSGLSVYSSASTAARSGATTAASSSASTVGGKRRQSAKSRRKAASRGRVRQGSPEEERQLATVLLDLAPGAALLAEMGQLLELLVVLGHEPDARRLQRALGALCAAQDEAADEVLADPPPGMRAPDAALPSDELRWRVACARAQAGAVGWKCDILRD</sequence>
<feature type="domain" description="ELP1 first N-terminal beta-propeller" evidence="8">
    <location>
        <begin position="59"/>
        <end position="150"/>
    </location>
</feature>
<dbReference type="InterPro" id="IPR015943">
    <property type="entry name" value="WD40/YVTN_repeat-like_dom_sf"/>
</dbReference>
<evidence type="ECO:0000256" key="6">
    <source>
        <dbReference type="ARBA" id="ARBA00029535"/>
    </source>
</evidence>
<dbReference type="EMBL" id="JASFZW010000008">
    <property type="protein sequence ID" value="KAK2076905.1"/>
    <property type="molecule type" value="Genomic_DNA"/>
</dbReference>
<dbReference type="Pfam" id="PF23936">
    <property type="entry name" value="HB_ELP1"/>
    <property type="match status" value="1"/>
</dbReference>
<dbReference type="Pfam" id="PF23925">
    <property type="entry name" value="A-sol_ELP1"/>
    <property type="match status" value="2"/>
</dbReference>
<keyword evidence="14" id="KW-1185">Reference proteome</keyword>
<dbReference type="GO" id="GO:0033588">
    <property type="term" value="C:elongator holoenzyme complex"/>
    <property type="evidence" value="ECO:0007669"/>
    <property type="project" value="InterPro"/>
</dbReference>
<dbReference type="GO" id="GO:0005829">
    <property type="term" value="C:cytosol"/>
    <property type="evidence" value="ECO:0007669"/>
    <property type="project" value="TreeGrafter"/>
</dbReference>
<evidence type="ECO:0000259" key="10">
    <source>
        <dbReference type="Pfam" id="PF23878"/>
    </source>
</evidence>
<dbReference type="InterPro" id="IPR056165">
    <property type="entry name" value="Beta-prop_ELP1_2nd"/>
</dbReference>
<dbReference type="GO" id="GO:0002926">
    <property type="term" value="P:tRNA wobble base 5-methoxycarbonylmethyl-2-thiouridinylation"/>
    <property type="evidence" value="ECO:0007669"/>
    <property type="project" value="TreeGrafter"/>
</dbReference>
<dbReference type="InterPro" id="IPR056169">
    <property type="entry name" value="HB_ELP1"/>
</dbReference>
<evidence type="ECO:0000256" key="4">
    <source>
        <dbReference type="ARBA" id="ARBA00022490"/>
    </source>
</evidence>
<dbReference type="InterPro" id="IPR056164">
    <property type="entry name" value="Beta-prop_ELP1_1st"/>
</dbReference>
<keyword evidence="5" id="KW-0819">tRNA processing</keyword>
<dbReference type="Gene3D" id="2.130.10.10">
    <property type="entry name" value="YVTN repeat-like/Quinoprotein amine dehydrogenase"/>
    <property type="match status" value="1"/>
</dbReference>